<dbReference type="RefSeq" id="WP_394317243.1">
    <property type="nucleotide sequence ID" value="NZ_JBHMQV010000007.1"/>
</dbReference>
<comment type="caution">
    <text evidence="1">The sequence shown here is derived from an EMBL/GenBank/DDBJ whole genome shotgun (WGS) entry which is preliminary data.</text>
</comment>
<sequence length="74" mass="8031">MSHSSRHSGQYKTEGTGATDIRTMLRPLFRNPVASRSPSVSHTCLESLSGRCAPSDVASMNPDLWIFSQPAVLV</sequence>
<name>A0ABV6TCD4_9ACTN</name>
<proteinExistence type="predicted"/>
<evidence type="ECO:0000313" key="2">
    <source>
        <dbReference type="Proteomes" id="UP001589887"/>
    </source>
</evidence>
<protein>
    <submittedName>
        <fullName evidence="1">Uncharacterized protein</fullName>
    </submittedName>
</protein>
<dbReference type="EMBL" id="JBHMQV010000007">
    <property type="protein sequence ID" value="MFC0843467.1"/>
    <property type="molecule type" value="Genomic_DNA"/>
</dbReference>
<keyword evidence="2" id="KW-1185">Reference proteome</keyword>
<dbReference type="Proteomes" id="UP001589887">
    <property type="component" value="Unassembled WGS sequence"/>
</dbReference>
<organism evidence="1 2">
    <name type="scientific">Streptomyces noboritoensis</name>
    <dbReference type="NCBI Taxonomy" id="67337"/>
    <lineage>
        <taxon>Bacteria</taxon>
        <taxon>Bacillati</taxon>
        <taxon>Actinomycetota</taxon>
        <taxon>Actinomycetes</taxon>
        <taxon>Kitasatosporales</taxon>
        <taxon>Streptomycetaceae</taxon>
        <taxon>Streptomyces</taxon>
    </lineage>
</organism>
<reference evidence="1 2" key="1">
    <citation type="submission" date="2024-09" db="EMBL/GenBank/DDBJ databases">
        <authorList>
            <person name="Sun Q."/>
            <person name="Mori K."/>
        </authorList>
    </citation>
    <scope>NUCLEOTIDE SEQUENCE [LARGE SCALE GENOMIC DNA]</scope>
    <source>
        <strain evidence="1 2">JCM 4557</strain>
    </source>
</reference>
<evidence type="ECO:0000313" key="1">
    <source>
        <dbReference type="EMBL" id="MFC0843467.1"/>
    </source>
</evidence>
<accession>A0ABV6TCD4</accession>
<gene>
    <name evidence="1" type="ORF">ACFH04_06925</name>
</gene>